<feature type="domain" description="O-antigen ligase-related" evidence="7">
    <location>
        <begin position="194"/>
        <end position="343"/>
    </location>
</feature>
<feature type="transmembrane region" description="Helical" evidence="6">
    <location>
        <begin position="69"/>
        <end position="89"/>
    </location>
</feature>
<feature type="transmembrane region" description="Helical" evidence="6">
    <location>
        <begin position="385"/>
        <end position="405"/>
    </location>
</feature>
<organism evidence="8 9">
    <name type="scientific">Polymorphobacter multimanifer</name>
    <dbReference type="NCBI Taxonomy" id="1070431"/>
    <lineage>
        <taxon>Bacteria</taxon>
        <taxon>Pseudomonadati</taxon>
        <taxon>Pseudomonadota</taxon>
        <taxon>Alphaproteobacteria</taxon>
        <taxon>Sphingomonadales</taxon>
        <taxon>Sphingosinicellaceae</taxon>
        <taxon>Polymorphobacter</taxon>
    </lineage>
</organism>
<comment type="subcellular location">
    <subcellularLocation>
        <location evidence="1">Membrane</location>
        <topology evidence="1">Multi-pass membrane protein</topology>
    </subcellularLocation>
</comment>
<dbReference type="InterPro" id="IPR051533">
    <property type="entry name" value="WaaL-like"/>
</dbReference>
<keyword evidence="2 6" id="KW-0812">Transmembrane</keyword>
<keyword evidence="4 6" id="KW-0472">Membrane</keyword>
<feature type="compositionally biased region" description="Basic residues" evidence="5">
    <location>
        <begin position="416"/>
        <end position="430"/>
    </location>
</feature>
<comment type="caution">
    <text evidence="8">The sequence shown here is derived from an EMBL/GenBank/DDBJ whole genome shotgun (WGS) entry which is preliminary data.</text>
</comment>
<feature type="transmembrane region" description="Helical" evidence="6">
    <location>
        <begin position="334"/>
        <end position="355"/>
    </location>
</feature>
<evidence type="ECO:0000256" key="2">
    <source>
        <dbReference type="ARBA" id="ARBA00022692"/>
    </source>
</evidence>
<protein>
    <submittedName>
        <fullName evidence="8">Exopolysaccharide production protein ExoQ</fullName>
    </submittedName>
</protein>
<feature type="region of interest" description="Disordered" evidence="5">
    <location>
        <begin position="408"/>
        <end position="441"/>
    </location>
</feature>
<keyword evidence="9" id="KW-1185">Reference proteome</keyword>
<dbReference type="InterPro" id="IPR007016">
    <property type="entry name" value="O-antigen_ligase-rel_domated"/>
</dbReference>
<dbReference type="GO" id="GO:0016020">
    <property type="term" value="C:membrane"/>
    <property type="evidence" value="ECO:0007669"/>
    <property type="project" value="UniProtKB-SubCell"/>
</dbReference>
<reference evidence="8 9" key="1">
    <citation type="submission" date="2020-08" db="EMBL/GenBank/DDBJ databases">
        <title>Genomic Encyclopedia of Type Strains, Phase IV (KMG-IV): sequencing the most valuable type-strain genomes for metagenomic binning, comparative biology and taxonomic classification.</title>
        <authorList>
            <person name="Goeker M."/>
        </authorList>
    </citation>
    <scope>NUCLEOTIDE SEQUENCE [LARGE SCALE GENOMIC DNA]</scope>
    <source>
        <strain evidence="8 9">DSM 102189</strain>
    </source>
</reference>
<dbReference type="Proteomes" id="UP000538147">
    <property type="component" value="Unassembled WGS sequence"/>
</dbReference>
<evidence type="ECO:0000256" key="5">
    <source>
        <dbReference type="SAM" id="MobiDB-lite"/>
    </source>
</evidence>
<accession>A0A841L1I1</accession>
<evidence type="ECO:0000256" key="3">
    <source>
        <dbReference type="ARBA" id="ARBA00022989"/>
    </source>
</evidence>
<feature type="transmembrane region" description="Helical" evidence="6">
    <location>
        <begin position="120"/>
        <end position="140"/>
    </location>
</feature>
<evidence type="ECO:0000256" key="4">
    <source>
        <dbReference type="ARBA" id="ARBA00023136"/>
    </source>
</evidence>
<evidence type="ECO:0000256" key="1">
    <source>
        <dbReference type="ARBA" id="ARBA00004141"/>
    </source>
</evidence>
<feature type="transmembrane region" description="Helical" evidence="6">
    <location>
        <begin position="95"/>
        <end position="113"/>
    </location>
</feature>
<dbReference type="AlphaFoldDB" id="A0A841L1I1"/>
<evidence type="ECO:0000256" key="6">
    <source>
        <dbReference type="SAM" id="Phobius"/>
    </source>
</evidence>
<sequence>MNDRGARLGRGRLLPAAADAPMAFEGWLAAVALVALVGTGLFGTLSAGAFILAALILIAMRPIASGRALLRFSPLLVLPIFAALSSLWSDAPERTLRAALQLLLTVFAAIIVCHRLSARASILTLFGSFVVVAILAVPGAVSSLGSGFPLLGPFESKNQMGIAAQLLLALALAVIVDRDQPGVARWAALVAAPVSVLLLVLSQSSGALVSVAVTVLAFGAFLLLGRLPMAMRLAVVALLLLFCGLALAFLPEIEGAVADFRQNVLKKDATLTGRTYLWAYADQLIQDRPWLGHGYYAFWRQGNIDAEGLWRWGGIASRTGFNFHNAFVEMQVDLGGVGLAVFVASCVVVGLLGCYRQITRPTVPMAFFATFVIVTYVRSFAESGLIAPFSLVTLLWVATAVHALAPAQKAPASRPTRSRRSNGRGRRVRQPRFPAQAYSAR</sequence>
<dbReference type="PANTHER" id="PTHR37422">
    <property type="entry name" value="TEICHURONIC ACID BIOSYNTHESIS PROTEIN TUAE"/>
    <property type="match status" value="1"/>
</dbReference>
<name>A0A841L1I1_9SPHN</name>
<dbReference type="EMBL" id="JACIIV010000003">
    <property type="protein sequence ID" value="MBB6226434.1"/>
    <property type="molecule type" value="Genomic_DNA"/>
</dbReference>
<evidence type="ECO:0000313" key="8">
    <source>
        <dbReference type="EMBL" id="MBB6226434.1"/>
    </source>
</evidence>
<gene>
    <name evidence="8" type="ORF">FHS79_000588</name>
</gene>
<dbReference type="RefSeq" id="WP_184195102.1">
    <property type="nucleotide sequence ID" value="NZ_BMOX01000002.1"/>
</dbReference>
<proteinExistence type="predicted"/>
<feature type="transmembrane region" description="Helical" evidence="6">
    <location>
        <begin position="27"/>
        <end position="57"/>
    </location>
</feature>
<feature type="transmembrane region" description="Helical" evidence="6">
    <location>
        <begin position="183"/>
        <end position="201"/>
    </location>
</feature>
<dbReference type="Pfam" id="PF04932">
    <property type="entry name" value="Wzy_C"/>
    <property type="match status" value="1"/>
</dbReference>
<evidence type="ECO:0000259" key="7">
    <source>
        <dbReference type="Pfam" id="PF04932"/>
    </source>
</evidence>
<evidence type="ECO:0000313" key="9">
    <source>
        <dbReference type="Proteomes" id="UP000538147"/>
    </source>
</evidence>
<feature type="transmembrane region" description="Helical" evidence="6">
    <location>
        <begin position="160"/>
        <end position="176"/>
    </location>
</feature>
<feature type="transmembrane region" description="Helical" evidence="6">
    <location>
        <begin position="231"/>
        <end position="250"/>
    </location>
</feature>
<feature type="transmembrane region" description="Helical" evidence="6">
    <location>
        <begin position="362"/>
        <end position="379"/>
    </location>
</feature>
<feature type="transmembrane region" description="Helical" evidence="6">
    <location>
        <begin position="207"/>
        <end position="224"/>
    </location>
</feature>
<keyword evidence="3 6" id="KW-1133">Transmembrane helix</keyword>
<dbReference type="PANTHER" id="PTHR37422:SF13">
    <property type="entry name" value="LIPOPOLYSACCHARIDE BIOSYNTHESIS PROTEIN PA4999-RELATED"/>
    <property type="match status" value="1"/>
</dbReference>